<evidence type="ECO:0000256" key="4">
    <source>
        <dbReference type="ARBA" id="ARBA00022989"/>
    </source>
</evidence>
<dbReference type="OrthoDB" id="10255013at2759"/>
<comment type="similarity">
    <text evidence="2">Belongs to the syntaxin family.</text>
</comment>
<dbReference type="SMART" id="SM00503">
    <property type="entry name" value="SynN"/>
    <property type="match status" value="1"/>
</dbReference>
<evidence type="ECO:0000313" key="11">
    <source>
        <dbReference type="Proteomes" id="UP000054018"/>
    </source>
</evidence>
<dbReference type="InterPro" id="IPR010989">
    <property type="entry name" value="SNARE"/>
</dbReference>
<dbReference type="CDD" id="cd15849">
    <property type="entry name" value="SNARE_Sso1"/>
    <property type="match status" value="1"/>
</dbReference>
<gene>
    <name evidence="10" type="ORF">PISMIDRAFT_679366</name>
</gene>
<dbReference type="AlphaFoldDB" id="A0A0C9ZM14"/>
<dbReference type="GO" id="GO:0005886">
    <property type="term" value="C:plasma membrane"/>
    <property type="evidence" value="ECO:0007669"/>
    <property type="project" value="TreeGrafter"/>
</dbReference>
<evidence type="ECO:0000313" key="10">
    <source>
        <dbReference type="EMBL" id="KIK23402.1"/>
    </source>
</evidence>
<dbReference type="EMBL" id="KN833726">
    <property type="protein sequence ID" value="KIK23402.1"/>
    <property type="molecule type" value="Genomic_DNA"/>
</dbReference>
<feature type="transmembrane region" description="Helical" evidence="8">
    <location>
        <begin position="285"/>
        <end position="306"/>
    </location>
</feature>
<evidence type="ECO:0000256" key="8">
    <source>
        <dbReference type="SAM" id="Phobius"/>
    </source>
</evidence>
<keyword evidence="11" id="KW-1185">Reference proteome</keyword>
<reference evidence="10 11" key="1">
    <citation type="submission" date="2014-04" db="EMBL/GenBank/DDBJ databases">
        <authorList>
            <consortium name="DOE Joint Genome Institute"/>
            <person name="Kuo A."/>
            <person name="Kohler A."/>
            <person name="Costa M.D."/>
            <person name="Nagy L.G."/>
            <person name="Floudas D."/>
            <person name="Copeland A."/>
            <person name="Barry K.W."/>
            <person name="Cichocki N."/>
            <person name="Veneault-Fourrey C."/>
            <person name="LaButti K."/>
            <person name="Lindquist E.A."/>
            <person name="Lipzen A."/>
            <person name="Lundell T."/>
            <person name="Morin E."/>
            <person name="Murat C."/>
            <person name="Sun H."/>
            <person name="Tunlid A."/>
            <person name="Henrissat B."/>
            <person name="Grigoriev I.V."/>
            <person name="Hibbett D.S."/>
            <person name="Martin F."/>
            <person name="Nordberg H.P."/>
            <person name="Cantor M.N."/>
            <person name="Hua S.X."/>
        </authorList>
    </citation>
    <scope>NUCLEOTIDE SEQUENCE [LARGE SCALE GENOMIC DNA]</scope>
    <source>
        <strain evidence="10 11">441</strain>
    </source>
</reference>
<dbReference type="GO" id="GO:0012505">
    <property type="term" value="C:endomembrane system"/>
    <property type="evidence" value="ECO:0007669"/>
    <property type="project" value="TreeGrafter"/>
</dbReference>
<evidence type="ECO:0000256" key="5">
    <source>
        <dbReference type="ARBA" id="ARBA00023054"/>
    </source>
</evidence>
<evidence type="ECO:0000256" key="6">
    <source>
        <dbReference type="ARBA" id="ARBA00023136"/>
    </source>
</evidence>
<keyword evidence="4 8" id="KW-1133">Transmembrane helix</keyword>
<dbReference type="GO" id="GO:0000149">
    <property type="term" value="F:SNARE binding"/>
    <property type="evidence" value="ECO:0007669"/>
    <property type="project" value="TreeGrafter"/>
</dbReference>
<dbReference type="Pfam" id="PF05739">
    <property type="entry name" value="SNARE"/>
    <property type="match status" value="1"/>
</dbReference>
<dbReference type="InterPro" id="IPR000727">
    <property type="entry name" value="T_SNARE_dom"/>
</dbReference>
<evidence type="ECO:0000256" key="7">
    <source>
        <dbReference type="SAM" id="MobiDB-lite"/>
    </source>
</evidence>
<dbReference type="PANTHER" id="PTHR19957">
    <property type="entry name" value="SYNTAXIN"/>
    <property type="match status" value="1"/>
</dbReference>
<evidence type="ECO:0000256" key="3">
    <source>
        <dbReference type="ARBA" id="ARBA00022692"/>
    </source>
</evidence>
<evidence type="ECO:0000256" key="2">
    <source>
        <dbReference type="ARBA" id="ARBA00009063"/>
    </source>
</evidence>
<dbReference type="FunFam" id="1.20.58.70:FF:000008">
    <property type="entry name" value="Syntaxin family protein"/>
    <property type="match status" value="1"/>
</dbReference>
<dbReference type="InterPro" id="IPR045242">
    <property type="entry name" value="Syntaxin"/>
</dbReference>
<keyword evidence="6 8" id="KW-0472">Membrane</keyword>
<evidence type="ECO:0000259" key="9">
    <source>
        <dbReference type="PROSITE" id="PS50192"/>
    </source>
</evidence>
<reference evidence="11" key="2">
    <citation type="submission" date="2015-01" db="EMBL/GenBank/DDBJ databases">
        <title>Evolutionary Origins and Diversification of the Mycorrhizal Mutualists.</title>
        <authorList>
            <consortium name="DOE Joint Genome Institute"/>
            <consortium name="Mycorrhizal Genomics Consortium"/>
            <person name="Kohler A."/>
            <person name="Kuo A."/>
            <person name="Nagy L.G."/>
            <person name="Floudas D."/>
            <person name="Copeland A."/>
            <person name="Barry K.W."/>
            <person name="Cichocki N."/>
            <person name="Veneault-Fourrey C."/>
            <person name="LaButti K."/>
            <person name="Lindquist E.A."/>
            <person name="Lipzen A."/>
            <person name="Lundell T."/>
            <person name="Morin E."/>
            <person name="Murat C."/>
            <person name="Riley R."/>
            <person name="Ohm R."/>
            <person name="Sun H."/>
            <person name="Tunlid A."/>
            <person name="Henrissat B."/>
            <person name="Grigoriev I.V."/>
            <person name="Hibbett D.S."/>
            <person name="Martin F."/>
        </authorList>
    </citation>
    <scope>NUCLEOTIDE SEQUENCE [LARGE SCALE GENOMIC DNA]</scope>
    <source>
        <strain evidence="11">441</strain>
    </source>
</reference>
<evidence type="ECO:0000256" key="1">
    <source>
        <dbReference type="ARBA" id="ARBA00004211"/>
    </source>
</evidence>
<dbReference type="GO" id="GO:0005484">
    <property type="term" value="F:SNAP receptor activity"/>
    <property type="evidence" value="ECO:0007669"/>
    <property type="project" value="TreeGrafter"/>
</dbReference>
<dbReference type="SMART" id="SM00397">
    <property type="entry name" value="t_SNARE"/>
    <property type="match status" value="1"/>
</dbReference>
<comment type="subcellular location">
    <subcellularLocation>
        <location evidence="1">Membrane</location>
        <topology evidence="1">Single-pass type IV membrane protein</topology>
    </subcellularLocation>
</comment>
<keyword evidence="5" id="KW-0175">Coiled coil</keyword>
<dbReference type="Pfam" id="PF00804">
    <property type="entry name" value="Syntaxin"/>
    <property type="match status" value="1"/>
</dbReference>
<dbReference type="GO" id="GO:0006906">
    <property type="term" value="P:vesicle fusion"/>
    <property type="evidence" value="ECO:0007669"/>
    <property type="project" value="TreeGrafter"/>
</dbReference>
<protein>
    <recommendedName>
        <fullName evidence="9">t-SNARE coiled-coil homology domain-containing protein</fullName>
    </recommendedName>
</protein>
<keyword evidence="3 8" id="KW-0812">Transmembrane</keyword>
<dbReference type="GO" id="GO:0048278">
    <property type="term" value="P:vesicle docking"/>
    <property type="evidence" value="ECO:0007669"/>
    <property type="project" value="TreeGrafter"/>
</dbReference>
<accession>A0A0C9ZM14</accession>
<dbReference type="Gene3D" id="1.20.58.70">
    <property type="match status" value="1"/>
</dbReference>
<dbReference type="STRING" id="765257.A0A0C9ZM14"/>
<dbReference type="HOGENOM" id="CLU_042423_0_1_1"/>
<dbReference type="SUPFAM" id="SSF47661">
    <property type="entry name" value="t-snare proteins"/>
    <property type="match status" value="1"/>
</dbReference>
<feature type="region of interest" description="Disordered" evidence="7">
    <location>
        <begin position="310"/>
        <end position="332"/>
    </location>
</feature>
<dbReference type="PROSITE" id="PS50192">
    <property type="entry name" value="T_SNARE"/>
    <property type="match status" value="1"/>
</dbReference>
<organism evidence="10 11">
    <name type="scientific">Pisolithus microcarpus 441</name>
    <dbReference type="NCBI Taxonomy" id="765257"/>
    <lineage>
        <taxon>Eukaryota</taxon>
        <taxon>Fungi</taxon>
        <taxon>Dikarya</taxon>
        <taxon>Basidiomycota</taxon>
        <taxon>Agaricomycotina</taxon>
        <taxon>Agaricomycetes</taxon>
        <taxon>Agaricomycetidae</taxon>
        <taxon>Boletales</taxon>
        <taxon>Sclerodermatineae</taxon>
        <taxon>Pisolithaceae</taxon>
        <taxon>Pisolithus</taxon>
    </lineage>
</organism>
<dbReference type="GO" id="GO:0006887">
    <property type="term" value="P:exocytosis"/>
    <property type="evidence" value="ECO:0007669"/>
    <property type="project" value="TreeGrafter"/>
</dbReference>
<dbReference type="GO" id="GO:0006886">
    <property type="term" value="P:intracellular protein transport"/>
    <property type="evidence" value="ECO:0007669"/>
    <property type="project" value="TreeGrafter"/>
</dbReference>
<dbReference type="Proteomes" id="UP000054018">
    <property type="component" value="Unassembled WGS sequence"/>
</dbReference>
<dbReference type="InterPro" id="IPR006011">
    <property type="entry name" value="Syntaxin_N"/>
</dbReference>
<proteinExistence type="inferred from homology"/>
<dbReference type="GO" id="GO:0031201">
    <property type="term" value="C:SNARE complex"/>
    <property type="evidence" value="ECO:0007669"/>
    <property type="project" value="TreeGrafter"/>
</dbReference>
<name>A0A0C9ZM14_9AGAM</name>
<feature type="domain" description="T-SNARE coiled-coil homology" evidence="9">
    <location>
        <begin position="210"/>
        <end position="272"/>
    </location>
</feature>
<sequence>MTRDRLAAHRAQRQGQEAGAIEMQSVQAFSSDRPYANGQPNDISTMSGFYAEIASIQDSISQFNANISTISDLHARSLNALSEQETAANTSRLSELSDSTRALSNELSTRIKALQTPVSGLTRNDSEIRKNRITLVHGKFVEALRQYQAVEQQYRQRYRDRVERQFKIVKPDATPEEVSAVVNDTEGSGQGIFLQAISSSNRYGESRRVYREVQERHQDIQRIEHTLADLAQLFNDMATLIDQQKDQVDNIETRAGEVNTETKRGTEQVGVAVGHARSARRKRWICFWLAVVIIVAAVGIGVGVYYSQHSSSSTSNSTSTSTTASPSATTTT</sequence>
<dbReference type="PANTHER" id="PTHR19957:SF307">
    <property type="entry name" value="PROTEIN SSO1-RELATED"/>
    <property type="match status" value="1"/>
</dbReference>